<sequence length="75" mass="7761">MEKTMVRQAVALQPVEVHGGADIHLQPTEDPTLEQVDAPEGGCDPPLEQAPGRTCGPVERGAHAGAGEACEESST</sequence>
<reference evidence="2 3" key="1">
    <citation type="submission" date="2024-06" db="EMBL/GenBank/DDBJ databases">
        <title>The draft genome of Grus japonensis, version 3.</title>
        <authorList>
            <person name="Nabeshima K."/>
            <person name="Suzuki S."/>
            <person name="Onuma M."/>
        </authorList>
    </citation>
    <scope>NUCLEOTIDE SEQUENCE [LARGE SCALE GENOMIC DNA]</scope>
    <source>
        <strain evidence="2 3">451A</strain>
    </source>
</reference>
<dbReference type="Proteomes" id="UP001623348">
    <property type="component" value="Unassembled WGS sequence"/>
</dbReference>
<evidence type="ECO:0000313" key="2">
    <source>
        <dbReference type="EMBL" id="GAB0180045.1"/>
    </source>
</evidence>
<comment type="caution">
    <text evidence="2">The sequence shown here is derived from an EMBL/GenBank/DDBJ whole genome shotgun (WGS) entry which is preliminary data.</text>
</comment>
<dbReference type="EMBL" id="BAAFJT010000001">
    <property type="protein sequence ID" value="GAB0180045.1"/>
    <property type="molecule type" value="Genomic_DNA"/>
</dbReference>
<keyword evidence="3" id="KW-1185">Reference proteome</keyword>
<gene>
    <name evidence="2" type="ORF">GRJ2_000469800</name>
</gene>
<feature type="region of interest" description="Disordered" evidence="1">
    <location>
        <begin position="19"/>
        <end position="75"/>
    </location>
</feature>
<protein>
    <submittedName>
        <fullName evidence="2">AN1-type zinc finger protein 5-like</fullName>
    </submittedName>
</protein>
<organism evidence="2 3">
    <name type="scientific">Grus japonensis</name>
    <name type="common">Japanese crane</name>
    <name type="synonym">Red-crowned crane</name>
    <dbReference type="NCBI Taxonomy" id="30415"/>
    <lineage>
        <taxon>Eukaryota</taxon>
        <taxon>Metazoa</taxon>
        <taxon>Chordata</taxon>
        <taxon>Craniata</taxon>
        <taxon>Vertebrata</taxon>
        <taxon>Euteleostomi</taxon>
        <taxon>Archelosauria</taxon>
        <taxon>Archosauria</taxon>
        <taxon>Dinosauria</taxon>
        <taxon>Saurischia</taxon>
        <taxon>Theropoda</taxon>
        <taxon>Coelurosauria</taxon>
        <taxon>Aves</taxon>
        <taxon>Neognathae</taxon>
        <taxon>Neoaves</taxon>
        <taxon>Gruiformes</taxon>
        <taxon>Gruidae</taxon>
        <taxon>Grus</taxon>
    </lineage>
</organism>
<name>A0ABC9W4Q6_GRUJA</name>
<accession>A0ABC9W4Q6</accession>
<evidence type="ECO:0000256" key="1">
    <source>
        <dbReference type="SAM" id="MobiDB-lite"/>
    </source>
</evidence>
<evidence type="ECO:0000313" key="3">
    <source>
        <dbReference type="Proteomes" id="UP001623348"/>
    </source>
</evidence>
<dbReference type="AlphaFoldDB" id="A0ABC9W4Q6"/>
<proteinExistence type="predicted"/>